<evidence type="ECO:0000256" key="5">
    <source>
        <dbReference type="ARBA" id="ARBA00023175"/>
    </source>
</evidence>
<keyword evidence="5 7" id="KW-0505">Motor protein</keyword>
<evidence type="ECO:0000256" key="7">
    <source>
        <dbReference type="PROSITE-ProRule" id="PRU00283"/>
    </source>
</evidence>
<gene>
    <name evidence="9" type="ORF">POM88_025262</name>
</gene>
<dbReference type="InterPro" id="IPR001752">
    <property type="entry name" value="Kinesin_motor_dom"/>
</dbReference>
<evidence type="ECO:0000259" key="8">
    <source>
        <dbReference type="PROSITE" id="PS50067"/>
    </source>
</evidence>
<evidence type="ECO:0000256" key="1">
    <source>
        <dbReference type="ARBA" id="ARBA00022701"/>
    </source>
</evidence>
<dbReference type="InterPro" id="IPR044986">
    <property type="entry name" value="KIF15/KIN-12"/>
</dbReference>
<dbReference type="SMART" id="SM00129">
    <property type="entry name" value="KISc"/>
    <property type="match status" value="1"/>
</dbReference>
<evidence type="ECO:0000313" key="9">
    <source>
        <dbReference type="EMBL" id="KAK1378518.1"/>
    </source>
</evidence>
<dbReference type="Proteomes" id="UP001237642">
    <property type="component" value="Unassembled WGS sequence"/>
</dbReference>
<dbReference type="PROSITE" id="PS50067">
    <property type="entry name" value="KINESIN_MOTOR_2"/>
    <property type="match status" value="1"/>
</dbReference>
<comment type="similarity">
    <text evidence="6">Belongs to the TRAFAC class myosin-kinesin ATPase superfamily. Kinesin family. KIN-12 subfamily.</text>
</comment>
<evidence type="ECO:0000256" key="4">
    <source>
        <dbReference type="ARBA" id="ARBA00023054"/>
    </source>
</evidence>
<keyword evidence="1" id="KW-0493">Microtubule</keyword>
<accession>A0AAD8I4C2</accession>
<protein>
    <recommendedName>
        <fullName evidence="8">Kinesin motor domain-containing protein</fullName>
    </recommendedName>
</protein>
<dbReference type="InterPro" id="IPR027417">
    <property type="entry name" value="P-loop_NTPase"/>
</dbReference>
<dbReference type="GO" id="GO:0007018">
    <property type="term" value="P:microtubule-based movement"/>
    <property type="evidence" value="ECO:0007669"/>
    <property type="project" value="InterPro"/>
</dbReference>
<dbReference type="InterPro" id="IPR036961">
    <property type="entry name" value="Kinesin_motor_dom_sf"/>
</dbReference>
<dbReference type="PANTHER" id="PTHR37739:SF16">
    <property type="entry name" value="KINESIN-LIKE PROTEIN"/>
    <property type="match status" value="1"/>
</dbReference>
<feature type="domain" description="Kinesin motor" evidence="8">
    <location>
        <begin position="134"/>
        <end position="350"/>
    </location>
</feature>
<dbReference type="GO" id="GO:0005874">
    <property type="term" value="C:microtubule"/>
    <property type="evidence" value="ECO:0007669"/>
    <property type="project" value="UniProtKB-KW"/>
</dbReference>
<keyword evidence="3 7" id="KW-0067">ATP-binding</keyword>
<keyword evidence="2 7" id="KW-0547">Nucleotide-binding</keyword>
<dbReference type="Pfam" id="PF00225">
    <property type="entry name" value="Kinesin"/>
    <property type="match status" value="1"/>
</dbReference>
<dbReference type="GO" id="GO:0008017">
    <property type="term" value="F:microtubule binding"/>
    <property type="evidence" value="ECO:0007669"/>
    <property type="project" value="InterPro"/>
</dbReference>
<reference evidence="9" key="1">
    <citation type="submission" date="2023-02" db="EMBL/GenBank/DDBJ databases">
        <title>Genome of toxic invasive species Heracleum sosnowskyi carries increased number of genes despite the absence of recent whole-genome duplications.</title>
        <authorList>
            <person name="Schelkunov M."/>
            <person name="Shtratnikova V."/>
            <person name="Makarenko M."/>
            <person name="Klepikova A."/>
            <person name="Omelchenko D."/>
            <person name="Novikova G."/>
            <person name="Obukhova E."/>
            <person name="Bogdanov V."/>
            <person name="Penin A."/>
            <person name="Logacheva M."/>
        </authorList>
    </citation>
    <scope>NUCLEOTIDE SEQUENCE</scope>
    <source>
        <strain evidence="9">Hsosn_3</strain>
        <tissue evidence="9">Leaf</tissue>
    </source>
</reference>
<dbReference type="PRINTS" id="PR00380">
    <property type="entry name" value="KINESINHEAVY"/>
</dbReference>
<feature type="binding site" evidence="7">
    <location>
        <begin position="209"/>
        <end position="216"/>
    </location>
    <ligand>
        <name>ATP</name>
        <dbReference type="ChEBI" id="CHEBI:30616"/>
    </ligand>
</feature>
<name>A0AAD8I4C2_9APIA</name>
<dbReference type="EMBL" id="JAUIZM010000006">
    <property type="protein sequence ID" value="KAK1378518.1"/>
    <property type="molecule type" value="Genomic_DNA"/>
</dbReference>
<evidence type="ECO:0000256" key="6">
    <source>
        <dbReference type="ARBA" id="ARBA00034488"/>
    </source>
</evidence>
<dbReference type="GO" id="GO:0005524">
    <property type="term" value="F:ATP binding"/>
    <property type="evidence" value="ECO:0007669"/>
    <property type="project" value="UniProtKB-UniRule"/>
</dbReference>
<dbReference type="Gene3D" id="3.40.850.10">
    <property type="entry name" value="Kinesin motor domain"/>
    <property type="match status" value="2"/>
</dbReference>
<dbReference type="AlphaFoldDB" id="A0AAD8I4C2"/>
<reference evidence="9" key="2">
    <citation type="submission" date="2023-05" db="EMBL/GenBank/DDBJ databases">
        <authorList>
            <person name="Schelkunov M.I."/>
        </authorList>
    </citation>
    <scope>NUCLEOTIDE SEQUENCE</scope>
    <source>
        <strain evidence="9">Hsosn_3</strain>
        <tissue evidence="9">Leaf</tissue>
    </source>
</reference>
<evidence type="ECO:0000256" key="2">
    <source>
        <dbReference type="ARBA" id="ARBA00022741"/>
    </source>
</evidence>
<comment type="caution">
    <text evidence="9">The sequence shown here is derived from an EMBL/GenBank/DDBJ whole genome shotgun (WGS) entry which is preliminary data.</text>
</comment>
<dbReference type="PANTHER" id="PTHR37739">
    <property type="entry name" value="KINESIN-LIKE PROTEIN KIN-12D"/>
    <property type="match status" value="1"/>
</dbReference>
<keyword evidence="10" id="KW-1185">Reference proteome</keyword>
<evidence type="ECO:0000256" key="3">
    <source>
        <dbReference type="ARBA" id="ARBA00022840"/>
    </source>
</evidence>
<dbReference type="GO" id="GO:0003777">
    <property type="term" value="F:microtubule motor activity"/>
    <property type="evidence" value="ECO:0007669"/>
    <property type="project" value="InterPro"/>
</dbReference>
<proteinExistence type="inferred from homology"/>
<organism evidence="9 10">
    <name type="scientific">Heracleum sosnowskyi</name>
    <dbReference type="NCBI Taxonomy" id="360622"/>
    <lineage>
        <taxon>Eukaryota</taxon>
        <taxon>Viridiplantae</taxon>
        <taxon>Streptophyta</taxon>
        <taxon>Embryophyta</taxon>
        <taxon>Tracheophyta</taxon>
        <taxon>Spermatophyta</taxon>
        <taxon>Magnoliopsida</taxon>
        <taxon>eudicotyledons</taxon>
        <taxon>Gunneridae</taxon>
        <taxon>Pentapetalae</taxon>
        <taxon>asterids</taxon>
        <taxon>campanulids</taxon>
        <taxon>Apiales</taxon>
        <taxon>Apiaceae</taxon>
        <taxon>Apioideae</taxon>
        <taxon>apioid superclade</taxon>
        <taxon>Tordylieae</taxon>
        <taxon>Tordyliinae</taxon>
        <taxon>Heracleum</taxon>
    </lineage>
</organism>
<evidence type="ECO:0000313" key="10">
    <source>
        <dbReference type="Proteomes" id="UP001237642"/>
    </source>
</evidence>
<keyword evidence="4" id="KW-0175">Coiled coil</keyword>
<dbReference type="SUPFAM" id="SSF52540">
    <property type="entry name" value="P-loop containing nucleoside triphosphate hydrolases"/>
    <property type="match status" value="1"/>
</dbReference>
<sequence length="350" mass="39201">MTNKEKELFYSVLENAKLPYGCAANISRYVQTKERKIWGKPEASIAEGYLVEECLNLCSRFLGGESATSQSCRQKVEYPIGTRRNKDGKAVHLKDSQWLTCHRYILFNCGNKEVESLIEEHRALIDVAVVSDPSVKVVVRIRAVKSKEGLGDFSVRNISDDSILVEERKFKFDSVLNSNSKQEDVFELVGVPLVKNTLAGYNTSILAYGQTGSGKSYTMWGPPSAMLETNIANGQQGVAPRIFQMLFSEIQREQEISEDKQINYQCRCSFLEIYNEQIGDLLDPTQRNLKGLSSRKVGATSINSKSSRSHVVFTCIVESWCKNTTAKCFSSTKTSRITLATNSVVNHCKI</sequence>